<dbReference type="PANTHER" id="PTHR43133:SF8">
    <property type="entry name" value="RNA POLYMERASE SIGMA FACTOR HI_1459-RELATED"/>
    <property type="match status" value="1"/>
</dbReference>
<dbReference type="Gene3D" id="1.10.10.10">
    <property type="entry name" value="Winged helix-like DNA-binding domain superfamily/Winged helix DNA-binding domain"/>
    <property type="match status" value="1"/>
</dbReference>
<dbReference type="InterPro" id="IPR036388">
    <property type="entry name" value="WH-like_DNA-bd_sf"/>
</dbReference>
<evidence type="ECO:0000256" key="4">
    <source>
        <dbReference type="ARBA" id="ARBA00023125"/>
    </source>
</evidence>
<evidence type="ECO:0000256" key="1">
    <source>
        <dbReference type="ARBA" id="ARBA00010641"/>
    </source>
</evidence>
<dbReference type="GO" id="GO:0016987">
    <property type="term" value="F:sigma factor activity"/>
    <property type="evidence" value="ECO:0007669"/>
    <property type="project" value="UniProtKB-KW"/>
</dbReference>
<keyword evidence="2" id="KW-0805">Transcription regulation</keyword>
<dbReference type="InterPro" id="IPR007630">
    <property type="entry name" value="RNA_pol_sigma70_r4"/>
</dbReference>
<accession>A0A829YDG6</accession>
<dbReference type="Proteomes" id="UP000445000">
    <property type="component" value="Unassembled WGS sequence"/>
</dbReference>
<evidence type="ECO:0000256" key="5">
    <source>
        <dbReference type="ARBA" id="ARBA00023163"/>
    </source>
</evidence>
<comment type="caution">
    <text evidence="8">The sequence shown here is derived from an EMBL/GenBank/DDBJ whole genome shotgun (WGS) entry which is preliminary data.</text>
</comment>
<dbReference type="InterPro" id="IPR007627">
    <property type="entry name" value="RNA_pol_sigma70_r2"/>
</dbReference>
<feature type="domain" description="RNA polymerase sigma-70 region 4" evidence="7">
    <location>
        <begin position="161"/>
        <end position="209"/>
    </location>
</feature>
<evidence type="ECO:0000313" key="9">
    <source>
        <dbReference type="Proteomes" id="UP000445000"/>
    </source>
</evidence>
<dbReference type="GO" id="GO:0003677">
    <property type="term" value="F:DNA binding"/>
    <property type="evidence" value="ECO:0007669"/>
    <property type="project" value="UniProtKB-KW"/>
</dbReference>
<evidence type="ECO:0000256" key="3">
    <source>
        <dbReference type="ARBA" id="ARBA00023082"/>
    </source>
</evidence>
<dbReference type="EMBL" id="BLJN01000003">
    <property type="protein sequence ID" value="GFE81305.1"/>
    <property type="molecule type" value="Genomic_DNA"/>
</dbReference>
<dbReference type="InterPro" id="IPR013325">
    <property type="entry name" value="RNA_pol_sigma_r2"/>
</dbReference>
<proteinExistence type="inferred from homology"/>
<keyword evidence="4" id="KW-0238">DNA-binding</keyword>
<dbReference type="PANTHER" id="PTHR43133">
    <property type="entry name" value="RNA POLYMERASE ECF-TYPE SIGMA FACTO"/>
    <property type="match status" value="1"/>
</dbReference>
<dbReference type="AlphaFoldDB" id="A0A829YDG6"/>
<protein>
    <submittedName>
        <fullName evidence="8">Ecf-type RNA polymerase sigma factor</fullName>
    </submittedName>
</protein>
<evidence type="ECO:0000259" key="7">
    <source>
        <dbReference type="Pfam" id="PF04545"/>
    </source>
</evidence>
<dbReference type="GO" id="GO:0006352">
    <property type="term" value="P:DNA-templated transcription initiation"/>
    <property type="evidence" value="ECO:0007669"/>
    <property type="project" value="InterPro"/>
</dbReference>
<dbReference type="InterPro" id="IPR039425">
    <property type="entry name" value="RNA_pol_sigma-70-like"/>
</dbReference>
<feature type="domain" description="RNA polymerase sigma-70 region 2" evidence="6">
    <location>
        <begin position="54"/>
        <end position="121"/>
    </location>
</feature>
<dbReference type="CDD" id="cd06171">
    <property type="entry name" value="Sigma70_r4"/>
    <property type="match status" value="1"/>
</dbReference>
<reference evidence="9" key="1">
    <citation type="submission" date="2020-01" db="EMBL/GenBank/DDBJ databases">
        <title>'Steroidobacter agaridevorans' sp. nov., agar-degrading bacteria isolated from rhizosphere soils.</title>
        <authorList>
            <person name="Ikenaga M."/>
            <person name="Kataoka M."/>
            <person name="Murouchi A."/>
            <person name="Katsuragi S."/>
            <person name="Sakai M."/>
        </authorList>
    </citation>
    <scope>NUCLEOTIDE SEQUENCE [LARGE SCALE GENOMIC DNA]</scope>
    <source>
        <strain evidence="9">YU21-B</strain>
    </source>
</reference>
<dbReference type="Pfam" id="PF04545">
    <property type="entry name" value="Sigma70_r4"/>
    <property type="match status" value="1"/>
</dbReference>
<dbReference type="Pfam" id="PF04542">
    <property type="entry name" value="Sigma70_r2"/>
    <property type="match status" value="1"/>
</dbReference>
<dbReference type="SUPFAM" id="SSF88659">
    <property type="entry name" value="Sigma3 and sigma4 domains of RNA polymerase sigma factors"/>
    <property type="match status" value="1"/>
</dbReference>
<dbReference type="NCBIfam" id="NF009166">
    <property type="entry name" value="PRK12513.1"/>
    <property type="match status" value="1"/>
</dbReference>
<dbReference type="Gene3D" id="1.10.1740.10">
    <property type="match status" value="1"/>
</dbReference>
<evidence type="ECO:0000313" key="8">
    <source>
        <dbReference type="EMBL" id="GFE81305.1"/>
    </source>
</evidence>
<keyword evidence="9" id="KW-1185">Reference proteome</keyword>
<dbReference type="NCBIfam" id="TIGR02937">
    <property type="entry name" value="sigma70-ECF"/>
    <property type="match status" value="1"/>
</dbReference>
<evidence type="ECO:0000259" key="6">
    <source>
        <dbReference type="Pfam" id="PF04542"/>
    </source>
</evidence>
<dbReference type="SUPFAM" id="SSF88946">
    <property type="entry name" value="Sigma2 domain of RNA polymerase sigma factors"/>
    <property type="match status" value="1"/>
</dbReference>
<keyword evidence="5" id="KW-0804">Transcription</keyword>
<organism evidence="8 9">
    <name type="scientific">Steroidobacter agaridevorans</name>
    <dbReference type="NCBI Taxonomy" id="2695856"/>
    <lineage>
        <taxon>Bacteria</taxon>
        <taxon>Pseudomonadati</taxon>
        <taxon>Pseudomonadota</taxon>
        <taxon>Gammaproteobacteria</taxon>
        <taxon>Steroidobacterales</taxon>
        <taxon>Steroidobacteraceae</taxon>
        <taxon>Steroidobacter</taxon>
    </lineage>
</organism>
<name>A0A829YDG6_9GAMM</name>
<comment type="similarity">
    <text evidence="1">Belongs to the sigma-70 factor family. ECF subfamily.</text>
</comment>
<dbReference type="InterPro" id="IPR014284">
    <property type="entry name" value="RNA_pol_sigma-70_dom"/>
</dbReference>
<sequence>MDLSSTPGPQPMSAAAGDVTGAAGATVSTIGAAPDDATLMLRYRKGDVRAFEMLYERHKGSLYRYLQRLCRSQEAANDLFQEVWSKVIASRERYEVRAKFTTFLFHIAHNCAIDYFRRAGRPQEKGAQDVDALADELPGPGHESPDAALSEAQLRADFKRALDELPAEQRDVFLLYEETGLGLEDIGRITGVAMETAKSRLRYALGKLRGALRQHQSPTLQSSVS</sequence>
<dbReference type="RefSeq" id="WP_202626788.1">
    <property type="nucleotide sequence ID" value="NZ_BLJN01000003.1"/>
</dbReference>
<evidence type="ECO:0000256" key="2">
    <source>
        <dbReference type="ARBA" id="ARBA00023015"/>
    </source>
</evidence>
<dbReference type="InterPro" id="IPR013324">
    <property type="entry name" value="RNA_pol_sigma_r3/r4-like"/>
</dbReference>
<gene>
    <name evidence="8" type="ORF">GCM10011487_33050</name>
</gene>
<keyword evidence="3" id="KW-0731">Sigma factor</keyword>